<dbReference type="InterPro" id="IPR001173">
    <property type="entry name" value="Glyco_trans_2-like"/>
</dbReference>
<dbReference type="Pfam" id="PF00535">
    <property type="entry name" value="Glycos_transf_2"/>
    <property type="match status" value="1"/>
</dbReference>
<gene>
    <name evidence="2" type="ORF">S01H4_26616</name>
</gene>
<sequence length="169" mass="19713">MKDTKEIFLIVLITTKDRPQKLQRALQSISNQKLVPDVVIIISDCSNKFKILTNRVILQFENNLRILHLKNRRSSNMSGSINTALAFVKNSHYNNDKTFIALLDDDDWWDDTYLLNCRNFFIDNKVEWVISGIIRHDEKYPNGVFQQIPDKITVDDFLTTNPNIQNSNL</sequence>
<protein>
    <recommendedName>
        <fullName evidence="1">Glycosyltransferase 2-like domain-containing protein</fullName>
    </recommendedName>
</protein>
<feature type="non-terminal residue" evidence="2">
    <location>
        <position position="169"/>
    </location>
</feature>
<dbReference type="SUPFAM" id="SSF53448">
    <property type="entry name" value="Nucleotide-diphospho-sugar transferases"/>
    <property type="match status" value="1"/>
</dbReference>
<name>X1BYX6_9ZZZZ</name>
<evidence type="ECO:0000259" key="1">
    <source>
        <dbReference type="Pfam" id="PF00535"/>
    </source>
</evidence>
<reference evidence="2" key="1">
    <citation type="journal article" date="2014" name="Front. Microbiol.">
        <title>High frequency of phylogenetically diverse reductive dehalogenase-homologous genes in deep subseafloor sedimentary metagenomes.</title>
        <authorList>
            <person name="Kawai M."/>
            <person name="Futagami T."/>
            <person name="Toyoda A."/>
            <person name="Takaki Y."/>
            <person name="Nishi S."/>
            <person name="Hori S."/>
            <person name="Arai W."/>
            <person name="Tsubouchi T."/>
            <person name="Morono Y."/>
            <person name="Uchiyama I."/>
            <person name="Ito T."/>
            <person name="Fujiyama A."/>
            <person name="Inagaki F."/>
            <person name="Takami H."/>
        </authorList>
    </citation>
    <scope>NUCLEOTIDE SEQUENCE</scope>
    <source>
        <strain evidence="2">Expedition CK06-06</strain>
    </source>
</reference>
<dbReference type="Gene3D" id="3.90.550.10">
    <property type="entry name" value="Spore Coat Polysaccharide Biosynthesis Protein SpsA, Chain A"/>
    <property type="match status" value="1"/>
</dbReference>
<proteinExistence type="predicted"/>
<accession>X1BYX6</accession>
<dbReference type="AlphaFoldDB" id="X1BYX6"/>
<feature type="domain" description="Glycosyltransferase 2-like" evidence="1">
    <location>
        <begin position="11"/>
        <end position="145"/>
    </location>
</feature>
<evidence type="ECO:0000313" key="2">
    <source>
        <dbReference type="EMBL" id="GAG86332.1"/>
    </source>
</evidence>
<organism evidence="2">
    <name type="scientific">marine sediment metagenome</name>
    <dbReference type="NCBI Taxonomy" id="412755"/>
    <lineage>
        <taxon>unclassified sequences</taxon>
        <taxon>metagenomes</taxon>
        <taxon>ecological metagenomes</taxon>
    </lineage>
</organism>
<dbReference type="InterPro" id="IPR029044">
    <property type="entry name" value="Nucleotide-diphossugar_trans"/>
</dbReference>
<comment type="caution">
    <text evidence="2">The sequence shown here is derived from an EMBL/GenBank/DDBJ whole genome shotgun (WGS) entry which is preliminary data.</text>
</comment>
<dbReference type="EMBL" id="BART01012867">
    <property type="protein sequence ID" value="GAG86332.1"/>
    <property type="molecule type" value="Genomic_DNA"/>
</dbReference>